<organism evidence="2 3">
    <name type="scientific">Hydrogenimonas thermophila</name>
    <dbReference type="NCBI Taxonomy" id="223786"/>
    <lineage>
        <taxon>Bacteria</taxon>
        <taxon>Pseudomonadati</taxon>
        <taxon>Campylobacterota</taxon>
        <taxon>Epsilonproteobacteria</taxon>
        <taxon>Campylobacterales</taxon>
        <taxon>Hydrogenimonadaceae</taxon>
        <taxon>Hydrogenimonas</taxon>
    </lineage>
</organism>
<dbReference type="GO" id="GO:0032259">
    <property type="term" value="P:methylation"/>
    <property type="evidence" value="ECO:0007669"/>
    <property type="project" value="UniProtKB-KW"/>
</dbReference>
<dbReference type="OrthoDB" id="5329963at2"/>
<name>A0A1I5LLQ6_9BACT</name>
<proteinExistence type="predicted"/>
<evidence type="ECO:0000313" key="2">
    <source>
        <dbReference type="EMBL" id="SFO98248.1"/>
    </source>
</evidence>
<dbReference type="InterPro" id="IPR052514">
    <property type="entry name" value="SAM-dependent_MTase"/>
</dbReference>
<dbReference type="NCBIfam" id="TIGR01444">
    <property type="entry name" value="fkbM_fam"/>
    <property type="match status" value="1"/>
</dbReference>
<keyword evidence="2" id="KW-0808">Transferase</keyword>
<evidence type="ECO:0000313" key="3">
    <source>
        <dbReference type="Proteomes" id="UP000199227"/>
    </source>
</evidence>
<dbReference type="EMBL" id="FOXB01000003">
    <property type="protein sequence ID" value="SFO98248.1"/>
    <property type="molecule type" value="Genomic_DNA"/>
</dbReference>
<dbReference type="Proteomes" id="UP000199227">
    <property type="component" value="Unassembled WGS sequence"/>
</dbReference>
<dbReference type="Gene3D" id="3.40.50.150">
    <property type="entry name" value="Vaccinia Virus protein VP39"/>
    <property type="match status" value="1"/>
</dbReference>
<dbReference type="InterPro" id="IPR029063">
    <property type="entry name" value="SAM-dependent_MTases_sf"/>
</dbReference>
<accession>A0A1I5LLQ6</accession>
<dbReference type="STRING" id="223786.SAMN05216234_10387"/>
<dbReference type="RefSeq" id="WP_092910531.1">
    <property type="nucleotide sequence ID" value="NZ_FOXB01000003.1"/>
</dbReference>
<dbReference type="PANTHER" id="PTHR34203">
    <property type="entry name" value="METHYLTRANSFERASE, FKBM FAMILY PROTEIN"/>
    <property type="match status" value="1"/>
</dbReference>
<keyword evidence="2" id="KW-0489">Methyltransferase</keyword>
<dbReference type="GO" id="GO:0008168">
    <property type="term" value="F:methyltransferase activity"/>
    <property type="evidence" value="ECO:0007669"/>
    <property type="project" value="UniProtKB-KW"/>
</dbReference>
<dbReference type="PANTHER" id="PTHR34203:SF15">
    <property type="entry name" value="SLL1173 PROTEIN"/>
    <property type="match status" value="1"/>
</dbReference>
<dbReference type="AlphaFoldDB" id="A0A1I5LLQ6"/>
<dbReference type="Pfam" id="PF05050">
    <property type="entry name" value="Methyltransf_21"/>
    <property type="match status" value="1"/>
</dbReference>
<dbReference type="InterPro" id="IPR006342">
    <property type="entry name" value="FkbM_mtfrase"/>
</dbReference>
<gene>
    <name evidence="2" type="ORF">SAMN05216234_10387</name>
</gene>
<dbReference type="SUPFAM" id="SSF53335">
    <property type="entry name" value="S-adenosyl-L-methionine-dependent methyltransferases"/>
    <property type="match status" value="1"/>
</dbReference>
<feature type="domain" description="Methyltransferase FkbM" evidence="1">
    <location>
        <begin position="172"/>
        <end position="311"/>
    </location>
</feature>
<reference evidence="2 3" key="1">
    <citation type="submission" date="2016-10" db="EMBL/GenBank/DDBJ databases">
        <authorList>
            <person name="de Groot N.N."/>
        </authorList>
    </citation>
    <scope>NUCLEOTIDE SEQUENCE [LARGE SCALE GENOMIC DNA]</scope>
    <source>
        <strain evidence="2 3">EP1-55-1</strain>
    </source>
</reference>
<sequence>MKKAIYGAGQFGRYFFKILDKKIGIDFFIDAYTTSDELYGKQIFRPENAPTATVYNSVHFHDDEIVKLLKTEGFEVKSFTETLKEFPEIFSVFRKKRFLWLDETKSLIDEKLDKVLKLLKDSESLEIFNKIVEFRKSFNMEYYPYPNSKLSEQYFPKDVPVIPETDELRFIDCGAFTGDTIELINNNVQKSKKVSVVSFEPDPNNLNTLQKNIKKFPNIDTVVIPMGVYSETKILKFSLSGSGSAISKDGDVSVPVTSLDETVYSFKPNYIKMDVEGAEKEALCGAKNIIRDFTPNLAISLYHKPEDLWELPLLINELNPNYDFYIRVHAHLAIETVFYCIRKNRD</sequence>
<protein>
    <submittedName>
        <fullName evidence="2">Methyltransferase, FkbM family</fullName>
    </submittedName>
</protein>
<evidence type="ECO:0000259" key="1">
    <source>
        <dbReference type="Pfam" id="PF05050"/>
    </source>
</evidence>
<keyword evidence="3" id="KW-1185">Reference proteome</keyword>